<keyword evidence="12" id="KW-1185">Reference proteome</keyword>
<dbReference type="KEGG" id="caci:CLOAM1135"/>
<keyword evidence="3 7" id="KW-0694">RNA-binding</keyword>
<dbReference type="HAMAP" id="MF_01331_B">
    <property type="entry name" value="Ribosomal_uL22_B"/>
    <property type="match status" value="1"/>
</dbReference>
<evidence type="ECO:0000256" key="8">
    <source>
        <dbReference type="RuleBase" id="RU004005"/>
    </source>
</evidence>
<evidence type="ECO:0000256" key="1">
    <source>
        <dbReference type="ARBA" id="ARBA00009451"/>
    </source>
</evidence>
<dbReference type="CDD" id="cd00336">
    <property type="entry name" value="Ribosomal_L22"/>
    <property type="match status" value="1"/>
</dbReference>
<evidence type="ECO:0000256" key="7">
    <source>
        <dbReference type="HAMAP-Rule" id="MF_01331"/>
    </source>
</evidence>
<dbReference type="Proteomes" id="UP000002019">
    <property type="component" value="Chromosome"/>
</dbReference>
<keyword evidence="4 7" id="KW-0689">Ribosomal protein</keyword>
<gene>
    <name evidence="7 11" type="primary">rplV</name>
    <name evidence="11" type="ordered locus">CLOAM1135</name>
</gene>
<dbReference type="PANTHER" id="PTHR13501:SF8">
    <property type="entry name" value="LARGE RIBOSOMAL SUBUNIT PROTEIN UL22M"/>
    <property type="match status" value="1"/>
</dbReference>
<dbReference type="HOGENOM" id="CLU_083987_3_3_0"/>
<keyword evidence="2 7" id="KW-0699">rRNA-binding</keyword>
<dbReference type="AlphaFoldDB" id="B0VI26"/>
<dbReference type="OrthoDB" id="9805969at2"/>
<dbReference type="GO" id="GO:0019843">
    <property type="term" value="F:rRNA binding"/>
    <property type="evidence" value="ECO:0007669"/>
    <property type="project" value="UniProtKB-UniRule"/>
</dbReference>
<dbReference type="eggNOG" id="COG0091">
    <property type="taxonomic scope" value="Bacteria"/>
</dbReference>
<accession>B0VI26</accession>
<evidence type="ECO:0000256" key="3">
    <source>
        <dbReference type="ARBA" id="ARBA00022884"/>
    </source>
</evidence>
<keyword evidence="5 7" id="KW-0687">Ribonucleoprotein</keyword>
<dbReference type="Pfam" id="PF00237">
    <property type="entry name" value="Ribosomal_L22"/>
    <property type="match status" value="1"/>
</dbReference>
<dbReference type="InterPro" id="IPR005727">
    <property type="entry name" value="Ribosomal_uL22_bac/chlpt-type"/>
</dbReference>
<dbReference type="SUPFAM" id="SSF54843">
    <property type="entry name" value="Ribosomal protein L22"/>
    <property type="match status" value="1"/>
</dbReference>
<evidence type="ECO:0000313" key="11">
    <source>
        <dbReference type="EMBL" id="CAO80997.1"/>
    </source>
</evidence>
<proteinExistence type="inferred from homology"/>
<dbReference type="PANTHER" id="PTHR13501">
    <property type="entry name" value="CHLOROPLAST 50S RIBOSOMAL PROTEIN L22-RELATED"/>
    <property type="match status" value="1"/>
</dbReference>
<comment type="function">
    <text evidence="7">The globular domain of the protein is located near the polypeptide exit tunnel on the outside of the subunit, while an extended beta-hairpin is found that lines the wall of the exit tunnel in the center of the 70S ribosome.</text>
</comment>
<name>B0VI26_CLOAI</name>
<evidence type="ECO:0000256" key="10">
    <source>
        <dbReference type="RuleBase" id="RU004008"/>
    </source>
</evidence>
<evidence type="ECO:0000256" key="9">
    <source>
        <dbReference type="RuleBase" id="RU004006"/>
    </source>
</evidence>
<comment type="function">
    <text evidence="7 10">This protein binds specifically to 23S rRNA; its binding is stimulated by other ribosomal proteins, e.g., L4, L17, and L20. It is important during the early stages of 50S assembly. It makes multiple contacts with different domains of the 23S rRNA in the assembled 50S subunit and ribosome.</text>
</comment>
<evidence type="ECO:0000256" key="5">
    <source>
        <dbReference type="ARBA" id="ARBA00023274"/>
    </source>
</evidence>
<dbReference type="InterPro" id="IPR036394">
    <property type="entry name" value="Ribosomal_uL22_sf"/>
</dbReference>
<dbReference type="STRING" id="459349.CLOAM1135"/>
<reference evidence="11 12" key="1">
    <citation type="journal article" date="2008" name="J. Bacteriol.">
        <title>'Candidatus Cloacamonas acidaminovorans': genome sequence reconstruction provides a first glimpse of a new bacterial division.</title>
        <authorList>
            <person name="Pelletier E."/>
            <person name="Kreimeyer A."/>
            <person name="Bocs S."/>
            <person name="Rouy Z."/>
            <person name="Gyapay G."/>
            <person name="Chouari R."/>
            <person name="Riviere D."/>
            <person name="Ganesan A."/>
            <person name="Daegelen P."/>
            <person name="Sghir A."/>
            <person name="Cohen G.N."/>
            <person name="Medigue C."/>
            <person name="Weissenbach J."/>
            <person name="Le Paslier D."/>
        </authorList>
    </citation>
    <scope>NUCLEOTIDE SEQUENCE [LARGE SCALE GENOMIC DNA]</scope>
    <source>
        <strain evidence="12">Evry</strain>
    </source>
</reference>
<organism evidence="11 12">
    <name type="scientific">Cloacimonas acidaminovorans (strain Evry)</name>
    <dbReference type="NCBI Taxonomy" id="459349"/>
    <lineage>
        <taxon>Bacteria</taxon>
        <taxon>Pseudomonadati</taxon>
        <taxon>Candidatus Cloacimonadota</taxon>
        <taxon>Candidatus Cloacimonadia</taxon>
        <taxon>Candidatus Cloacimonadales</taxon>
        <taxon>Candidatus Cloacimonadaceae</taxon>
        <taxon>Candidatus Cloacimonas</taxon>
    </lineage>
</organism>
<dbReference type="Gene3D" id="3.90.470.10">
    <property type="entry name" value="Ribosomal protein L22/L17"/>
    <property type="match status" value="1"/>
</dbReference>
<dbReference type="GO" id="GO:0003735">
    <property type="term" value="F:structural constituent of ribosome"/>
    <property type="evidence" value="ECO:0007669"/>
    <property type="project" value="InterPro"/>
</dbReference>
<evidence type="ECO:0000256" key="2">
    <source>
        <dbReference type="ARBA" id="ARBA00022730"/>
    </source>
</evidence>
<protein>
    <recommendedName>
        <fullName evidence="6 7">Large ribosomal subunit protein uL22</fullName>
    </recommendedName>
</protein>
<dbReference type="InterPro" id="IPR018260">
    <property type="entry name" value="Ribosomal_uL22_CS"/>
</dbReference>
<dbReference type="InterPro" id="IPR047867">
    <property type="entry name" value="Ribosomal_uL22_bac/org-type"/>
</dbReference>
<sequence length="114" mass="12993">MEAKAKLCYARGSARKARLVLDTIRYKPVTEAQNILRFSRRRVAGTINKLLASAIANAQHQDPKVNLDKMYVITATADEGPQMKRYMPRAMGRAYMIRKPTCHISLEIQTIEEE</sequence>
<evidence type="ECO:0000313" key="12">
    <source>
        <dbReference type="Proteomes" id="UP000002019"/>
    </source>
</evidence>
<evidence type="ECO:0000256" key="6">
    <source>
        <dbReference type="ARBA" id="ARBA00035207"/>
    </source>
</evidence>
<dbReference type="EMBL" id="CU466930">
    <property type="protein sequence ID" value="CAO80997.1"/>
    <property type="molecule type" value="Genomic_DNA"/>
</dbReference>
<comment type="subunit">
    <text evidence="7 9">Part of the 50S ribosomal subunit.</text>
</comment>
<dbReference type="RefSeq" id="WP_015424855.1">
    <property type="nucleotide sequence ID" value="NC_020449.1"/>
</dbReference>
<dbReference type="GO" id="GO:0006412">
    <property type="term" value="P:translation"/>
    <property type="evidence" value="ECO:0007669"/>
    <property type="project" value="UniProtKB-UniRule"/>
</dbReference>
<evidence type="ECO:0000256" key="4">
    <source>
        <dbReference type="ARBA" id="ARBA00022980"/>
    </source>
</evidence>
<comment type="similarity">
    <text evidence="1 7 8">Belongs to the universal ribosomal protein uL22 family.</text>
</comment>
<dbReference type="NCBIfam" id="TIGR01044">
    <property type="entry name" value="rplV_bact"/>
    <property type="match status" value="1"/>
</dbReference>
<dbReference type="InterPro" id="IPR001063">
    <property type="entry name" value="Ribosomal_uL22"/>
</dbReference>
<dbReference type="PROSITE" id="PS00464">
    <property type="entry name" value="RIBOSOMAL_L22"/>
    <property type="match status" value="1"/>
</dbReference>
<dbReference type="GO" id="GO:0022625">
    <property type="term" value="C:cytosolic large ribosomal subunit"/>
    <property type="evidence" value="ECO:0007669"/>
    <property type="project" value="TreeGrafter"/>
</dbReference>